<protein>
    <recommendedName>
        <fullName evidence="4 14">Acetolactate synthase</fullName>
        <ecNumber evidence="4 14">2.2.1.6</ecNumber>
    </recommendedName>
</protein>
<evidence type="ECO:0000256" key="10">
    <source>
        <dbReference type="ARBA" id="ARBA00022842"/>
    </source>
</evidence>
<evidence type="ECO:0000256" key="12">
    <source>
        <dbReference type="ARBA" id="ARBA00023304"/>
    </source>
</evidence>
<keyword evidence="12 14" id="KW-0100">Branched-chain amino acid biosynthesis</keyword>
<dbReference type="GO" id="GO:0009097">
    <property type="term" value="P:isoleucine biosynthetic process"/>
    <property type="evidence" value="ECO:0007669"/>
    <property type="project" value="UniProtKB-UniPathway"/>
</dbReference>
<dbReference type="FunFam" id="3.40.50.970:FF:000016">
    <property type="entry name" value="Acetolactate synthase"/>
    <property type="match status" value="1"/>
</dbReference>
<keyword evidence="6" id="KW-0285">Flavoprotein</keyword>
<dbReference type="InterPro" id="IPR029035">
    <property type="entry name" value="DHS-like_NAD/FAD-binding_dom"/>
</dbReference>
<accession>A0A3G2E3Q5</accession>
<dbReference type="SUPFAM" id="SSF52518">
    <property type="entry name" value="Thiamin diphosphate-binding fold (THDP-binding)"/>
    <property type="match status" value="2"/>
</dbReference>
<dbReference type="Proteomes" id="UP000279594">
    <property type="component" value="Chromosome"/>
</dbReference>
<dbReference type="GO" id="GO:0030976">
    <property type="term" value="F:thiamine pyrophosphate binding"/>
    <property type="evidence" value="ECO:0007669"/>
    <property type="project" value="UniProtKB-UniRule"/>
</dbReference>
<evidence type="ECO:0000256" key="4">
    <source>
        <dbReference type="ARBA" id="ARBA00013145"/>
    </source>
</evidence>
<dbReference type="GO" id="GO:0009099">
    <property type="term" value="P:L-valine biosynthetic process"/>
    <property type="evidence" value="ECO:0007669"/>
    <property type="project" value="UniProtKB-UniPathway"/>
</dbReference>
<dbReference type="PANTHER" id="PTHR18968:SF13">
    <property type="entry name" value="ACETOLACTATE SYNTHASE CATALYTIC SUBUNIT, MITOCHONDRIAL"/>
    <property type="match status" value="1"/>
</dbReference>
<dbReference type="SUPFAM" id="SSF52467">
    <property type="entry name" value="DHS-like NAD/FAD-binding domain"/>
    <property type="match status" value="1"/>
</dbReference>
<dbReference type="UniPathway" id="UPA00047">
    <property type="reaction ID" value="UER00055"/>
</dbReference>
<evidence type="ECO:0000256" key="11">
    <source>
        <dbReference type="ARBA" id="ARBA00023052"/>
    </source>
</evidence>
<dbReference type="InterPro" id="IPR045229">
    <property type="entry name" value="TPP_enz"/>
</dbReference>
<dbReference type="Pfam" id="PF00205">
    <property type="entry name" value="TPP_enzyme_M"/>
    <property type="match status" value="1"/>
</dbReference>
<comment type="pathway">
    <text evidence="1 14">Amino-acid biosynthesis; L-isoleucine biosynthesis; L-isoleucine from 2-oxobutanoate: step 1/4.</text>
</comment>
<comment type="catalytic activity">
    <reaction evidence="13 14">
        <text>2 pyruvate + H(+) = (2S)-2-acetolactate + CO2</text>
        <dbReference type="Rhea" id="RHEA:25249"/>
        <dbReference type="ChEBI" id="CHEBI:15361"/>
        <dbReference type="ChEBI" id="CHEBI:15378"/>
        <dbReference type="ChEBI" id="CHEBI:16526"/>
        <dbReference type="ChEBI" id="CHEBI:58476"/>
        <dbReference type="EC" id="2.2.1.6"/>
    </reaction>
</comment>
<keyword evidence="10 14" id="KW-0460">Magnesium</keyword>
<dbReference type="GO" id="GO:0000287">
    <property type="term" value="F:magnesium ion binding"/>
    <property type="evidence" value="ECO:0007669"/>
    <property type="project" value="UniProtKB-UniRule"/>
</dbReference>
<dbReference type="AlphaFoldDB" id="A0A3G2E3Q5"/>
<gene>
    <name evidence="18" type="primary">ilvB</name>
    <name evidence="18" type="ORF">D9M09_01120</name>
</gene>
<dbReference type="NCBIfam" id="TIGR00118">
    <property type="entry name" value="acolac_lg"/>
    <property type="match status" value="1"/>
</dbReference>
<dbReference type="InterPro" id="IPR039368">
    <property type="entry name" value="AHAS_TPP"/>
</dbReference>
<dbReference type="InterPro" id="IPR012846">
    <property type="entry name" value="Acetolactate_synth_lsu"/>
</dbReference>
<dbReference type="GO" id="GO:0005948">
    <property type="term" value="C:acetolactate synthase complex"/>
    <property type="evidence" value="ECO:0007669"/>
    <property type="project" value="TreeGrafter"/>
</dbReference>
<comment type="pathway">
    <text evidence="2 14">Amino-acid biosynthesis; L-valine biosynthesis; L-valine from pyruvate: step 1/4.</text>
</comment>
<dbReference type="PROSITE" id="PS00187">
    <property type="entry name" value="TPP_ENZYMES"/>
    <property type="match status" value="1"/>
</dbReference>
<dbReference type="InterPro" id="IPR029061">
    <property type="entry name" value="THDP-binding"/>
</dbReference>
<dbReference type="InterPro" id="IPR012001">
    <property type="entry name" value="Thiamin_PyroP_enz_TPP-bd_dom"/>
</dbReference>
<comment type="cofactor">
    <cofactor evidence="14">
        <name>Mg(2+)</name>
        <dbReference type="ChEBI" id="CHEBI:18420"/>
    </cofactor>
    <text evidence="14">Binds 1 Mg(2+) ion per subunit.</text>
</comment>
<evidence type="ECO:0000256" key="1">
    <source>
        <dbReference type="ARBA" id="ARBA00004974"/>
    </source>
</evidence>
<evidence type="ECO:0000256" key="2">
    <source>
        <dbReference type="ARBA" id="ARBA00005025"/>
    </source>
</evidence>
<keyword evidence="5 14" id="KW-0028">Amino-acid biosynthesis</keyword>
<dbReference type="GO" id="GO:0003984">
    <property type="term" value="F:acetolactate synthase activity"/>
    <property type="evidence" value="ECO:0007669"/>
    <property type="project" value="UniProtKB-EC"/>
</dbReference>
<feature type="domain" description="Thiamine pyrophosphate enzyme N-terminal TPP-binding" evidence="17">
    <location>
        <begin position="15"/>
        <end position="130"/>
    </location>
</feature>
<feature type="domain" description="Thiamine pyrophosphate enzyme TPP-binding" evidence="16">
    <location>
        <begin position="402"/>
        <end position="550"/>
    </location>
</feature>
<evidence type="ECO:0000259" key="17">
    <source>
        <dbReference type="Pfam" id="PF02776"/>
    </source>
</evidence>
<evidence type="ECO:0000256" key="3">
    <source>
        <dbReference type="ARBA" id="ARBA00007812"/>
    </source>
</evidence>
<dbReference type="CDD" id="cd07035">
    <property type="entry name" value="TPP_PYR_POX_like"/>
    <property type="match status" value="1"/>
</dbReference>
<evidence type="ECO:0000313" key="19">
    <source>
        <dbReference type="Proteomes" id="UP000279594"/>
    </source>
</evidence>
<dbReference type="FunFam" id="3.40.50.970:FF:000007">
    <property type="entry name" value="Acetolactate synthase"/>
    <property type="match status" value="1"/>
</dbReference>
<evidence type="ECO:0000256" key="8">
    <source>
        <dbReference type="ARBA" id="ARBA00022723"/>
    </source>
</evidence>
<proteinExistence type="inferred from homology"/>
<evidence type="ECO:0000259" key="15">
    <source>
        <dbReference type="Pfam" id="PF00205"/>
    </source>
</evidence>
<reference evidence="18 19" key="1">
    <citation type="submission" date="2018-10" db="EMBL/GenBank/DDBJ databases">
        <title>Effects of UV and annual dynamics of microbial communities in freshwater RAS systems.</title>
        <authorList>
            <person name="Bekkelund A.K."/>
            <person name="Hansen B.R."/>
            <person name="Stokken H."/>
            <person name="Eriksen B.F."/>
            <person name="Kashulin N.A."/>
        </authorList>
    </citation>
    <scope>NUCLEOTIDE SEQUENCE [LARGE SCALE GENOMIC DNA]</scope>
    <source>
        <strain evidence="18 19">BHSEK</strain>
    </source>
</reference>
<evidence type="ECO:0000256" key="9">
    <source>
        <dbReference type="ARBA" id="ARBA00022827"/>
    </source>
</evidence>
<dbReference type="InterPro" id="IPR012000">
    <property type="entry name" value="Thiamin_PyroP_enz_cen_dom"/>
</dbReference>
<comment type="similarity">
    <text evidence="3 14">Belongs to the TPP enzyme family.</text>
</comment>
<evidence type="ECO:0000313" key="18">
    <source>
        <dbReference type="EMBL" id="AYM74562.1"/>
    </source>
</evidence>
<feature type="domain" description="Thiamine pyrophosphate enzyme central" evidence="15">
    <location>
        <begin position="202"/>
        <end position="339"/>
    </location>
</feature>
<dbReference type="GO" id="GO:0050660">
    <property type="term" value="F:flavin adenine dinucleotide binding"/>
    <property type="evidence" value="ECO:0007669"/>
    <property type="project" value="InterPro"/>
</dbReference>
<dbReference type="PANTHER" id="PTHR18968">
    <property type="entry name" value="THIAMINE PYROPHOSPHATE ENZYMES"/>
    <property type="match status" value="1"/>
</dbReference>
<dbReference type="UniPathway" id="UPA00049">
    <property type="reaction ID" value="UER00059"/>
</dbReference>
<name>A0A3G2E3Q5_9BURK</name>
<dbReference type="FunFam" id="3.40.50.1220:FF:000008">
    <property type="entry name" value="Acetolactate synthase"/>
    <property type="match status" value="1"/>
</dbReference>
<evidence type="ECO:0000256" key="6">
    <source>
        <dbReference type="ARBA" id="ARBA00022630"/>
    </source>
</evidence>
<dbReference type="CDD" id="cd02015">
    <property type="entry name" value="TPP_AHAS"/>
    <property type="match status" value="1"/>
</dbReference>
<dbReference type="EMBL" id="CP033019">
    <property type="protein sequence ID" value="AYM74562.1"/>
    <property type="molecule type" value="Genomic_DNA"/>
</dbReference>
<evidence type="ECO:0000256" key="7">
    <source>
        <dbReference type="ARBA" id="ARBA00022679"/>
    </source>
</evidence>
<keyword evidence="8 14" id="KW-0479">Metal-binding</keyword>
<dbReference type="InterPro" id="IPR000399">
    <property type="entry name" value="TPP-bd_CS"/>
</dbReference>
<dbReference type="InterPro" id="IPR011766">
    <property type="entry name" value="TPP_enzyme_TPP-bd"/>
</dbReference>
<dbReference type="Gene3D" id="3.40.50.1220">
    <property type="entry name" value="TPP-binding domain"/>
    <property type="match status" value="1"/>
</dbReference>
<dbReference type="EC" id="2.2.1.6" evidence="4 14"/>
<evidence type="ECO:0000256" key="13">
    <source>
        <dbReference type="ARBA" id="ARBA00048670"/>
    </source>
</evidence>
<evidence type="ECO:0000256" key="14">
    <source>
        <dbReference type="RuleBase" id="RU003591"/>
    </source>
</evidence>
<evidence type="ECO:0000256" key="5">
    <source>
        <dbReference type="ARBA" id="ARBA00022605"/>
    </source>
</evidence>
<evidence type="ECO:0000259" key="16">
    <source>
        <dbReference type="Pfam" id="PF02775"/>
    </source>
</evidence>
<sequence length="582" mass="61908">MKPDPAPLLARASHNGASTLIDTLLALGVDTVFGYPGGAVLPLYDALHAQPRLRHILVRHEQAAVHAAEGYARSTGRPGVVFVTSGPGMSNTTTGLLDALCDSIPVICISGQVATTSIGTNAFQECDALGISRPVTKWNRQIRAAEETAAVVREAYAQATQGRPGPVLVDFPKDLQLAPVRETTVLAPATPAPMPMPAASDLERAASLIAAARQPVFYGGGGLVNSGPAACAAFQQLVKLAAAPCTLTLLGLGAFPASHPAFLGMLGMHGTLEANLAMHHADLIVCVGARFDDRVTGRLDAFCPGAKVIHVDIDPASIHKVVRADVALRGDCAPVLNALLTQLRGRLLADRQPWWQRIDGWRTQDSLAFDDTPDVIAPQALMRRLQAALDSMNGGDAIVSTDVGQHQMWAAQHLRFEQPRRWLTSGGAGTMGYGLPAAIGAQIAHPDKCVVCVSGDASILMNIQELATAVQHRLPVKVVLSNNGYMGMVRQWQELIHGGRYSHSYTEALPDFVALARAFGWQAHTVSRREELDGALAACLASEGPYFLDVRVHGAENCFPMMAPGAGHHEVTLSKGKVYKER</sequence>
<keyword evidence="11 14" id="KW-0786">Thiamine pyrophosphate</keyword>
<dbReference type="Pfam" id="PF02776">
    <property type="entry name" value="TPP_enzyme_N"/>
    <property type="match status" value="1"/>
</dbReference>
<dbReference type="Gene3D" id="3.40.50.970">
    <property type="match status" value="2"/>
</dbReference>
<keyword evidence="19" id="KW-1185">Reference proteome</keyword>
<keyword evidence="7 14" id="KW-0808">Transferase</keyword>
<comment type="cofactor">
    <cofactor evidence="14">
        <name>thiamine diphosphate</name>
        <dbReference type="ChEBI" id="CHEBI:58937"/>
    </cofactor>
    <text evidence="14">Binds 1 thiamine pyrophosphate per subunit.</text>
</comment>
<keyword evidence="9" id="KW-0274">FAD</keyword>
<organism evidence="18 19">
    <name type="scientific">Janthinobacterium agaricidamnosum</name>
    <dbReference type="NCBI Taxonomy" id="55508"/>
    <lineage>
        <taxon>Bacteria</taxon>
        <taxon>Pseudomonadati</taxon>
        <taxon>Pseudomonadota</taxon>
        <taxon>Betaproteobacteria</taxon>
        <taxon>Burkholderiales</taxon>
        <taxon>Oxalobacteraceae</taxon>
        <taxon>Janthinobacterium</taxon>
    </lineage>
</organism>
<dbReference type="RefSeq" id="WP_121668390.1">
    <property type="nucleotide sequence ID" value="NZ_CP033019.1"/>
</dbReference>
<dbReference type="Pfam" id="PF02775">
    <property type="entry name" value="TPP_enzyme_C"/>
    <property type="match status" value="1"/>
</dbReference>